<dbReference type="KEGG" id="tet:TTHERM_00943050"/>
<evidence type="ECO:0000256" key="6">
    <source>
        <dbReference type="SAM" id="Phobius"/>
    </source>
</evidence>
<dbReference type="Proteomes" id="UP000009168">
    <property type="component" value="Unassembled WGS sequence"/>
</dbReference>
<keyword evidence="3" id="KW-0862">Zinc</keyword>
<keyword evidence="6" id="KW-0812">Transmembrane</keyword>
<evidence type="ECO:0000259" key="7">
    <source>
        <dbReference type="PROSITE" id="PS50089"/>
    </source>
</evidence>
<evidence type="ECO:0000313" key="9">
    <source>
        <dbReference type="Proteomes" id="UP000009168"/>
    </source>
</evidence>
<evidence type="ECO:0000256" key="1">
    <source>
        <dbReference type="ARBA" id="ARBA00022723"/>
    </source>
</evidence>
<dbReference type="GO" id="GO:0008270">
    <property type="term" value="F:zinc ion binding"/>
    <property type="evidence" value="ECO:0007669"/>
    <property type="project" value="UniProtKB-KW"/>
</dbReference>
<organism evidence="8 9">
    <name type="scientific">Tetrahymena thermophila (strain SB210)</name>
    <dbReference type="NCBI Taxonomy" id="312017"/>
    <lineage>
        <taxon>Eukaryota</taxon>
        <taxon>Sar</taxon>
        <taxon>Alveolata</taxon>
        <taxon>Ciliophora</taxon>
        <taxon>Intramacronucleata</taxon>
        <taxon>Oligohymenophorea</taxon>
        <taxon>Hymenostomatida</taxon>
        <taxon>Tetrahymenina</taxon>
        <taxon>Tetrahymenidae</taxon>
        <taxon>Tetrahymena</taxon>
    </lineage>
</organism>
<dbReference type="Gene3D" id="3.30.40.10">
    <property type="entry name" value="Zinc/RING finger domain, C3HC4 (zinc finger)"/>
    <property type="match status" value="1"/>
</dbReference>
<reference evidence="9" key="1">
    <citation type="journal article" date="2006" name="PLoS Biol.">
        <title>Macronuclear genome sequence of the ciliate Tetrahymena thermophila, a model eukaryote.</title>
        <authorList>
            <person name="Eisen J.A."/>
            <person name="Coyne R.S."/>
            <person name="Wu M."/>
            <person name="Wu D."/>
            <person name="Thiagarajan M."/>
            <person name="Wortman J.R."/>
            <person name="Badger J.H."/>
            <person name="Ren Q."/>
            <person name="Amedeo P."/>
            <person name="Jones K.M."/>
            <person name="Tallon L.J."/>
            <person name="Delcher A.L."/>
            <person name="Salzberg S.L."/>
            <person name="Silva J.C."/>
            <person name="Haas B.J."/>
            <person name="Majoros W.H."/>
            <person name="Farzad M."/>
            <person name="Carlton J.M."/>
            <person name="Smith R.K. Jr."/>
            <person name="Garg J."/>
            <person name="Pearlman R.E."/>
            <person name="Karrer K.M."/>
            <person name="Sun L."/>
            <person name="Manning G."/>
            <person name="Elde N.C."/>
            <person name="Turkewitz A.P."/>
            <person name="Asai D.J."/>
            <person name="Wilkes D.E."/>
            <person name="Wang Y."/>
            <person name="Cai H."/>
            <person name="Collins K."/>
            <person name="Stewart B.A."/>
            <person name="Lee S.R."/>
            <person name="Wilamowska K."/>
            <person name="Weinberg Z."/>
            <person name="Ruzzo W.L."/>
            <person name="Wloga D."/>
            <person name="Gaertig J."/>
            <person name="Frankel J."/>
            <person name="Tsao C.-C."/>
            <person name="Gorovsky M.A."/>
            <person name="Keeling P.J."/>
            <person name="Waller R.F."/>
            <person name="Patron N.J."/>
            <person name="Cherry J.M."/>
            <person name="Stover N.A."/>
            <person name="Krieger C.J."/>
            <person name="del Toro C."/>
            <person name="Ryder H.F."/>
            <person name="Williamson S.C."/>
            <person name="Barbeau R.A."/>
            <person name="Hamilton E.P."/>
            <person name="Orias E."/>
        </authorList>
    </citation>
    <scope>NUCLEOTIDE SEQUENCE [LARGE SCALE GENOMIC DNA]</scope>
    <source>
        <strain evidence="9">SB210</strain>
    </source>
</reference>
<evidence type="ECO:0000256" key="3">
    <source>
        <dbReference type="ARBA" id="ARBA00022833"/>
    </source>
</evidence>
<feature type="coiled-coil region" evidence="5">
    <location>
        <begin position="102"/>
        <end position="129"/>
    </location>
</feature>
<dbReference type="GO" id="GO:0061630">
    <property type="term" value="F:ubiquitin protein ligase activity"/>
    <property type="evidence" value="ECO:0007669"/>
    <property type="project" value="TreeGrafter"/>
</dbReference>
<proteinExistence type="predicted"/>
<dbReference type="InterPro" id="IPR011016">
    <property type="entry name" value="Znf_RING-CH"/>
</dbReference>
<dbReference type="GO" id="GO:0005634">
    <property type="term" value="C:nucleus"/>
    <property type="evidence" value="ECO:0007669"/>
    <property type="project" value="TreeGrafter"/>
</dbReference>
<dbReference type="PANTHER" id="PTHR45931:SF3">
    <property type="entry name" value="RING ZINC FINGER-CONTAINING PROTEIN"/>
    <property type="match status" value="1"/>
</dbReference>
<keyword evidence="6" id="KW-1133">Transmembrane helix</keyword>
<dbReference type="OrthoDB" id="289751at2759"/>
<dbReference type="eggNOG" id="KOG0800">
    <property type="taxonomic scope" value="Eukaryota"/>
</dbReference>
<dbReference type="AlphaFoldDB" id="Q22DH5"/>
<dbReference type="RefSeq" id="XP_001031046.4">
    <property type="nucleotide sequence ID" value="XM_001031046.4"/>
</dbReference>
<feature type="transmembrane region" description="Helical" evidence="6">
    <location>
        <begin position="332"/>
        <end position="355"/>
    </location>
</feature>
<keyword evidence="1" id="KW-0479">Metal-binding</keyword>
<feature type="transmembrane region" description="Helical" evidence="6">
    <location>
        <begin position="267"/>
        <end position="288"/>
    </location>
</feature>
<protein>
    <submittedName>
        <fullName evidence="8">RING-H2 zinc finger protein</fullName>
    </submittedName>
</protein>
<dbReference type="InterPro" id="IPR051834">
    <property type="entry name" value="RING_finger_E3_ligase"/>
</dbReference>
<evidence type="ECO:0000256" key="2">
    <source>
        <dbReference type="ARBA" id="ARBA00022771"/>
    </source>
</evidence>
<feature type="transmembrane region" description="Helical" evidence="6">
    <location>
        <begin position="182"/>
        <end position="202"/>
    </location>
</feature>
<dbReference type="InterPro" id="IPR013083">
    <property type="entry name" value="Znf_RING/FYVE/PHD"/>
</dbReference>
<dbReference type="HOGENOM" id="CLU_490508_0_0_1"/>
<dbReference type="Pfam" id="PF13639">
    <property type="entry name" value="zf-RING_2"/>
    <property type="match status" value="1"/>
</dbReference>
<dbReference type="SMART" id="SM00744">
    <property type="entry name" value="RINGv"/>
    <property type="match status" value="1"/>
</dbReference>
<name>Q22DH5_TETTS</name>
<sequence length="560" mass="66455">MEDNIKSQIRAPLLDVEADTSQQRGRRAYTSIDLPQQQNIQQGIKNPNQILELNSNANNQAQVNFRHSVGVVNHGEASSDDKTDIQAQQNNFLMGISNQNQNNSLNMGNENFNENEDEMEEENIDEEEIYDDSNYEMSKLFLSIFNDNRIFLIAVILCDAGMGGLSQLVYSKRCEEMSDLQYWNFQWGFYFFAKAVYHLFVFTQFFSSAYKLDICQKLGEFRSPEENELRQIEYEQHYTDRQRSQIRRSLEKQFLDYYYKRTSLLKWAYYIKSLVTLAYVIYGMVVFFSGNYFQIWISNNYNQPQSQQCDYALTWWVYLSIIFVIACNRQIFDLILIIAIVLPLALFIYFPYMVYKNCKKKRKRKQIFKNFKNLKFQVGKVQGDTECTICRMDYVIDEEITILPCNELHHFHKDCIMSWLNVNMTCPLCRHNFAEESSEEEQNEQQIVPAQQGQYVPPLQNQQQGQIIFQNQYQQQGVQNQYNPQQGAQQPYYQNNVQQNNMQYNNQQYQDQMILNQLIEMVDLFNDVADLQRFLQQNNYPPELQQVIIQLWHQRQAGMI</sequence>
<evidence type="ECO:0000256" key="4">
    <source>
        <dbReference type="PROSITE-ProRule" id="PRU00175"/>
    </source>
</evidence>
<feature type="transmembrane region" description="Helical" evidence="6">
    <location>
        <begin position="150"/>
        <end position="170"/>
    </location>
</feature>
<feature type="transmembrane region" description="Helical" evidence="6">
    <location>
        <begin position="309"/>
        <end position="326"/>
    </location>
</feature>
<evidence type="ECO:0000313" key="8">
    <source>
        <dbReference type="EMBL" id="EAR83383.4"/>
    </source>
</evidence>
<keyword evidence="9" id="KW-1185">Reference proteome</keyword>
<keyword evidence="6" id="KW-0472">Membrane</keyword>
<gene>
    <name evidence="8" type="ORF">TTHERM_00943050</name>
</gene>
<dbReference type="GO" id="GO:0006511">
    <property type="term" value="P:ubiquitin-dependent protein catabolic process"/>
    <property type="evidence" value="ECO:0007669"/>
    <property type="project" value="TreeGrafter"/>
</dbReference>
<dbReference type="InParanoid" id="Q22DH5"/>
<dbReference type="InterPro" id="IPR001841">
    <property type="entry name" value="Znf_RING"/>
</dbReference>
<dbReference type="SMART" id="SM00184">
    <property type="entry name" value="RING"/>
    <property type="match status" value="1"/>
</dbReference>
<keyword evidence="5" id="KW-0175">Coiled coil</keyword>
<dbReference type="SUPFAM" id="SSF57850">
    <property type="entry name" value="RING/U-box"/>
    <property type="match status" value="1"/>
</dbReference>
<keyword evidence="2 4" id="KW-0863">Zinc-finger</keyword>
<dbReference type="GeneID" id="7834623"/>
<dbReference type="PANTHER" id="PTHR45931">
    <property type="entry name" value="SI:CH211-59O9.10"/>
    <property type="match status" value="1"/>
</dbReference>
<feature type="domain" description="RING-type" evidence="7">
    <location>
        <begin position="387"/>
        <end position="430"/>
    </location>
</feature>
<evidence type="ECO:0000256" key="5">
    <source>
        <dbReference type="SAM" id="Coils"/>
    </source>
</evidence>
<accession>Q22DH5</accession>
<dbReference type="STRING" id="312017.Q22DH5"/>
<dbReference type="EMBL" id="GG662797">
    <property type="protein sequence ID" value="EAR83383.4"/>
    <property type="molecule type" value="Genomic_DNA"/>
</dbReference>
<dbReference type="PROSITE" id="PS50089">
    <property type="entry name" value="ZF_RING_2"/>
    <property type="match status" value="1"/>
</dbReference>